<reference evidence="1 2" key="1">
    <citation type="submission" date="2024-01" db="EMBL/GenBank/DDBJ databases">
        <title>The genomes of 5 underutilized Papilionoideae crops provide insights into root nodulation and disease resistanc.</title>
        <authorList>
            <person name="Jiang F."/>
        </authorList>
    </citation>
    <scope>NUCLEOTIDE SEQUENCE [LARGE SCALE GENOMIC DNA]</scope>
    <source>
        <strain evidence="1">LVBAO_FW01</strain>
        <tissue evidence="1">Leaves</tissue>
    </source>
</reference>
<comment type="caution">
    <text evidence="1">The sequence shown here is derived from an EMBL/GenBank/DDBJ whole genome shotgun (WGS) entry which is preliminary data.</text>
</comment>
<evidence type="ECO:0000313" key="1">
    <source>
        <dbReference type="EMBL" id="KAK7361504.1"/>
    </source>
</evidence>
<organism evidence="1 2">
    <name type="scientific">Canavalia gladiata</name>
    <name type="common">Sword bean</name>
    <name type="synonym">Dolichos gladiatus</name>
    <dbReference type="NCBI Taxonomy" id="3824"/>
    <lineage>
        <taxon>Eukaryota</taxon>
        <taxon>Viridiplantae</taxon>
        <taxon>Streptophyta</taxon>
        <taxon>Embryophyta</taxon>
        <taxon>Tracheophyta</taxon>
        <taxon>Spermatophyta</taxon>
        <taxon>Magnoliopsida</taxon>
        <taxon>eudicotyledons</taxon>
        <taxon>Gunneridae</taxon>
        <taxon>Pentapetalae</taxon>
        <taxon>rosids</taxon>
        <taxon>fabids</taxon>
        <taxon>Fabales</taxon>
        <taxon>Fabaceae</taxon>
        <taxon>Papilionoideae</taxon>
        <taxon>50 kb inversion clade</taxon>
        <taxon>NPAAA clade</taxon>
        <taxon>indigoferoid/millettioid clade</taxon>
        <taxon>Phaseoleae</taxon>
        <taxon>Canavalia</taxon>
    </lineage>
</organism>
<dbReference type="Proteomes" id="UP001367508">
    <property type="component" value="Unassembled WGS sequence"/>
</dbReference>
<sequence>MQGVSNIEQLTGLSGSHAELNSRHKTSDPVAPLEPLARLLVDRKSRWQTIISVEMEMKEAIKQAHKITKPGIRVPRSLRGVHIFQNIYMESSCLLACLTIRFRVQKHRLLQGLFYIPLLDLVYKISLNVTAFWGACNVQLYHWSLMQKMTTNKLSSSPKLYLETDFELCMGYGVYCPMISFISLMLFLTPQKCGTDLGVAVFFLNPLMRQLQQLDLVYGNLSMPFTPVIGPSSRQFSYNSSTPCNQYNRGDHMFHARHIFFTNACPRVWWLLGRSDGLKGGVPNLGYISNAANYKAWRKPLHVPSGHTFAFPALRQKDWKPEATSLVHAVVIDL</sequence>
<dbReference type="AlphaFoldDB" id="A0AAN9R897"/>
<proteinExistence type="predicted"/>
<evidence type="ECO:0000313" key="2">
    <source>
        <dbReference type="Proteomes" id="UP001367508"/>
    </source>
</evidence>
<accession>A0AAN9R897</accession>
<dbReference type="EMBL" id="JAYMYQ010000001">
    <property type="protein sequence ID" value="KAK7361504.1"/>
    <property type="molecule type" value="Genomic_DNA"/>
</dbReference>
<gene>
    <name evidence="1" type="ORF">VNO77_03572</name>
</gene>
<name>A0AAN9R897_CANGL</name>
<keyword evidence="2" id="KW-1185">Reference proteome</keyword>
<protein>
    <submittedName>
        <fullName evidence="1">Uncharacterized protein</fullName>
    </submittedName>
</protein>